<protein>
    <submittedName>
        <fullName evidence="2">Uncharacterized protein</fullName>
    </submittedName>
</protein>
<accession>A0A9Q5N576</accession>
<feature type="region of interest" description="Disordered" evidence="1">
    <location>
        <begin position="115"/>
        <end position="257"/>
    </location>
</feature>
<feature type="compositionally biased region" description="Basic and acidic residues" evidence="1">
    <location>
        <begin position="144"/>
        <end position="166"/>
    </location>
</feature>
<feature type="region of interest" description="Disordered" evidence="1">
    <location>
        <begin position="49"/>
        <end position="96"/>
    </location>
</feature>
<proteinExistence type="predicted"/>
<feature type="compositionally biased region" description="Polar residues" evidence="1">
    <location>
        <begin position="126"/>
        <end position="139"/>
    </location>
</feature>
<sequence>MSQLFSTVASPDTDNQTLSGDATSSHPALASFSAFPGLKSFAESLTALSQTRLSDSGPHGSPQPQPQLSSTSSNSDIEKLERLKKEILDGQNPVYKAVPQPRFLENLYLGRSVQRQNFAPAHPDQITKSPTSSSAQSRPISAHDYAKSDDSEKSTAVNHTEDKSKVAAESISTTASYEQGNTGRGSEPVHPERASPAISSPQDESKVPSSNAQHSDSSDMLGQGDGKPHSAGAPDLPSQERSILNQPVTFPGSQAVTIHASTDARSALNEAALSMDPPYDPKESLRHLESSSIWSDDRYRHVVFPYTSNGSHFDYVHTPRISRNGEQEQGKEWSQRYGYRYDERPYAPDSYQDRRPIAISGAEFIDPTYRVNDNRDSLEDRAGLGFQRSVSRSSNDALKAAGELLEQQTPSSNDSITTKSLNGRSQTHFTHSLISPTSQSTVNDMHLAPGTYTHPVDEKSRSAEDSSLKRSRQSSLNGVSPQTTEVGKSPVLAERISAYGPTPLKDRIGIHIPLEERITSPPINGSARPTAVLHEGADNRPRLEDRLSSRQPSADTGMSAGRESTRPADLKSIPTPLSLIRARGADGKTTSPLTPVSAPDQTLQQRGAEQPPYLASRNGVQRNNVPQRQLSVSGNGPRTPQQGTPLDAYSHVHPPSDEDPDIKPTSAYSGERYFIDEARRHAYERPAFRQREASGAEDRSRPSLEAREWRERNAYPRTYPQRSDSHPVSTSPQRVWTPNLRNGRQPGSAAFDGRDKQFGRENERRPPPRSWDREEASYARPPPEVYPPSDDFVREGYPPHEFRERPRIRGRSPSPNSTRRNTYGGPATDFRPAKRVRNEAFYDDHERPYPDYHARQVSSPPNGYYEPRGPYSARDAPDSYVDRDVPYYDRRVSDMGPPPEPPYAGGAVYSTSRPDLDRYNAAPPRTA</sequence>
<feature type="compositionally biased region" description="Basic and acidic residues" evidence="1">
    <location>
        <begin position="76"/>
        <end position="88"/>
    </location>
</feature>
<feature type="compositionally biased region" description="Polar residues" evidence="1">
    <location>
        <begin position="239"/>
        <end position="257"/>
    </location>
</feature>
<comment type="caution">
    <text evidence="2">The sequence shown here is derived from an EMBL/GenBank/DDBJ whole genome shotgun (WGS) entry which is preliminary data.</text>
</comment>
<feature type="compositionally biased region" description="Polar residues" evidence="1">
    <location>
        <begin position="197"/>
        <end position="220"/>
    </location>
</feature>
<feature type="compositionally biased region" description="Low complexity" evidence="1">
    <location>
        <begin position="54"/>
        <end position="75"/>
    </location>
</feature>
<organism evidence="2 3">
    <name type="scientific">Sanghuangporus baumii</name>
    <name type="common">Phellinus baumii</name>
    <dbReference type="NCBI Taxonomy" id="108892"/>
    <lineage>
        <taxon>Eukaryota</taxon>
        <taxon>Fungi</taxon>
        <taxon>Dikarya</taxon>
        <taxon>Basidiomycota</taxon>
        <taxon>Agaricomycotina</taxon>
        <taxon>Agaricomycetes</taxon>
        <taxon>Hymenochaetales</taxon>
        <taxon>Hymenochaetaceae</taxon>
        <taxon>Sanghuangporus</taxon>
    </lineage>
</organism>
<reference evidence="2" key="1">
    <citation type="submission" date="2016-06" db="EMBL/GenBank/DDBJ databases">
        <title>Draft Genome sequence of the fungus Inonotus baumii.</title>
        <authorList>
            <person name="Zhu H."/>
            <person name="Lin W."/>
        </authorList>
    </citation>
    <scope>NUCLEOTIDE SEQUENCE</scope>
    <source>
        <strain evidence="2">821</strain>
    </source>
</reference>
<dbReference type="AlphaFoldDB" id="A0A9Q5N576"/>
<feature type="region of interest" description="Disordered" evidence="1">
    <location>
        <begin position="1"/>
        <end position="26"/>
    </location>
</feature>
<feature type="compositionally biased region" description="Polar residues" evidence="1">
    <location>
        <begin position="473"/>
        <end position="486"/>
    </location>
</feature>
<feature type="compositionally biased region" description="Basic and acidic residues" evidence="1">
    <location>
        <begin position="673"/>
        <end position="714"/>
    </location>
</feature>
<feature type="compositionally biased region" description="Basic and acidic residues" evidence="1">
    <location>
        <begin position="836"/>
        <end position="854"/>
    </location>
</feature>
<dbReference type="OrthoDB" id="3184410at2759"/>
<feature type="compositionally biased region" description="Basic and acidic residues" evidence="1">
    <location>
        <begin position="791"/>
        <end position="807"/>
    </location>
</feature>
<evidence type="ECO:0000313" key="2">
    <source>
        <dbReference type="EMBL" id="OCB88397.1"/>
    </source>
</evidence>
<feature type="compositionally biased region" description="Polar residues" evidence="1">
    <location>
        <begin position="588"/>
        <end position="607"/>
    </location>
</feature>
<feature type="compositionally biased region" description="Basic and acidic residues" evidence="1">
    <location>
        <begin position="875"/>
        <end position="893"/>
    </location>
</feature>
<name>A0A9Q5N576_SANBA</name>
<feature type="region of interest" description="Disordered" evidence="1">
    <location>
        <begin position="432"/>
        <end position="488"/>
    </location>
</feature>
<feature type="compositionally biased region" description="Polar residues" evidence="1">
    <location>
        <begin position="720"/>
        <end position="742"/>
    </location>
</feature>
<evidence type="ECO:0000256" key="1">
    <source>
        <dbReference type="SAM" id="MobiDB-lite"/>
    </source>
</evidence>
<feature type="compositionally biased region" description="Polar residues" evidence="1">
    <location>
        <begin position="432"/>
        <end position="443"/>
    </location>
</feature>
<feature type="region of interest" description="Disordered" evidence="1">
    <location>
        <begin position="534"/>
        <end position="927"/>
    </location>
</feature>
<feature type="compositionally biased region" description="Basic and acidic residues" evidence="1">
    <location>
        <begin position="535"/>
        <end position="548"/>
    </location>
</feature>
<dbReference type="Proteomes" id="UP000757232">
    <property type="component" value="Unassembled WGS sequence"/>
</dbReference>
<evidence type="ECO:0000313" key="3">
    <source>
        <dbReference type="Proteomes" id="UP000757232"/>
    </source>
</evidence>
<feature type="compositionally biased region" description="Polar residues" evidence="1">
    <location>
        <begin position="618"/>
        <end position="644"/>
    </location>
</feature>
<gene>
    <name evidence="2" type="ORF">A7U60_g4438</name>
</gene>
<dbReference type="EMBL" id="LNZH02000179">
    <property type="protein sequence ID" value="OCB88397.1"/>
    <property type="molecule type" value="Genomic_DNA"/>
</dbReference>
<keyword evidence="3" id="KW-1185">Reference proteome</keyword>
<feature type="compositionally biased region" description="Polar residues" evidence="1">
    <location>
        <begin position="170"/>
        <end position="181"/>
    </location>
</feature>
<feature type="compositionally biased region" description="Basic and acidic residues" evidence="1">
    <location>
        <begin position="752"/>
        <end position="777"/>
    </location>
</feature>
<feature type="compositionally biased region" description="Basic and acidic residues" evidence="1">
    <location>
        <begin position="455"/>
        <end position="468"/>
    </location>
</feature>